<keyword evidence="2" id="KW-0378">Hydrolase</keyword>
<dbReference type="InterPro" id="IPR007730">
    <property type="entry name" value="SPOR-like_dom"/>
</dbReference>
<dbReference type="Pfam" id="PF01520">
    <property type="entry name" value="Amidase_3"/>
    <property type="match status" value="1"/>
</dbReference>
<proteinExistence type="predicted"/>
<dbReference type="EC" id="3.5.1.28" evidence="2"/>
<dbReference type="PROSITE" id="PS51724">
    <property type="entry name" value="SPOR"/>
    <property type="match status" value="1"/>
</dbReference>
<sequence length="247" mass="27445">MVTYNSFIFEGHGISEKTGVYDPGAVYGTVRENDLADKIVTTAINYLKTTALSIHRDENNYADNDLDGNIYAAKAGISVHINAGGGTGTEIFVPSREKYLTEDFNLVKNISETLGIANRGVKSRDYNTGKIYLRSDGITLDYTDYYKEIRYAWGLGISLAIIEVGFIDTSDLKKIQANIDKIGFLIAQYIAKICGIELSKPGEPSITEDVYYRVICGSFKEKSNAEQRKKELETKGYSGIFVDIYKS</sequence>
<dbReference type="InterPro" id="IPR036680">
    <property type="entry name" value="SPOR-like_sf"/>
</dbReference>
<protein>
    <submittedName>
        <fullName evidence="2">Sporulation-specific N-acetylmuramoyl-L-alanine amidase</fullName>
        <ecNumber evidence="2">3.5.1.28</ecNumber>
    </submittedName>
</protein>
<accession>A0A174LLP2</accession>
<dbReference type="InterPro" id="IPR002508">
    <property type="entry name" value="MurNAc-LAA_cat"/>
</dbReference>
<evidence type="ECO:0000313" key="3">
    <source>
        <dbReference type="Proteomes" id="UP000095594"/>
    </source>
</evidence>
<organism evidence="2 3">
    <name type="scientific">Clostridium disporicum</name>
    <dbReference type="NCBI Taxonomy" id="84024"/>
    <lineage>
        <taxon>Bacteria</taxon>
        <taxon>Bacillati</taxon>
        <taxon>Bacillota</taxon>
        <taxon>Clostridia</taxon>
        <taxon>Eubacteriales</taxon>
        <taxon>Clostridiaceae</taxon>
        <taxon>Clostridium</taxon>
    </lineage>
</organism>
<dbReference type="GO" id="GO:0042834">
    <property type="term" value="F:peptidoglycan binding"/>
    <property type="evidence" value="ECO:0007669"/>
    <property type="project" value="InterPro"/>
</dbReference>
<evidence type="ECO:0000313" key="2">
    <source>
        <dbReference type="EMBL" id="CUP23831.1"/>
    </source>
</evidence>
<name>A0A174LLP2_9CLOT</name>
<dbReference type="RefSeq" id="WP_055268411.1">
    <property type="nucleotide sequence ID" value="NZ_CABIXQ010000035.1"/>
</dbReference>
<reference evidence="2 3" key="1">
    <citation type="submission" date="2015-09" db="EMBL/GenBank/DDBJ databases">
        <authorList>
            <consortium name="Pathogen Informatics"/>
        </authorList>
    </citation>
    <scope>NUCLEOTIDE SEQUENCE [LARGE SCALE GENOMIC DNA]</scope>
    <source>
        <strain evidence="2 3">2789STDY5834856</strain>
    </source>
</reference>
<dbReference type="SUPFAM" id="SSF110997">
    <property type="entry name" value="Sporulation related repeat"/>
    <property type="match status" value="1"/>
</dbReference>
<dbReference type="GO" id="GO:0009253">
    <property type="term" value="P:peptidoglycan catabolic process"/>
    <property type="evidence" value="ECO:0007669"/>
    <property type="project" value="InterPro"/>
</dbReference>
<dbReference type="Pfam" id="PF05036">
    <property type="entry name" value="SPOR"/>
    <property type="match status" value="1"/>
</dbReference>
<dbReference type="GO" id="GO:0008745">
    <property type="term" value="F:N-acetylmuramoyl-L-alanine amidase activity"/>
    <property type="evidence" value="ECO:0007669"/>
    <property type="project" value="UniProtKB-EC"/>
</dbReference>
<evidence type="ECO:0000259" key="1">
    <source>
        <dbReference type="PROSITE" id="PS51724"/>
    </source>
</evidence>
<dbReference type="OrthoDB" id="5344211at2"/>
<feature type="domain" description="SPOR" evidence="1">
    <location>
        <begin position="206"/>
        <end position="247"/>
    </location>
</feature>
<dbReference type="EMBL" id="CYZX01000035">
    <property type="protein sequence ID" value="CUP23831.1"/>
    <property type="molecule type" value="Genomic_DNA"/>
</dbReference>
<dbReference type="AlphaFoldDB" id="A0A174LLP2"/>
<dbReference type="Proteomes" id="UP000095594">
    <property type="component" value="Unassembled WGS sequence"/>
</dbReference>
<gene>
    <name evidence="2" type="primary">cwlC</name>
    <name evidence="2" type="ORF">ERS852471_03258</name>
</gene>
<dbReference type="SUPFAM" id="SSF53187">
    <property type="entry name" value="Zn-dependent exopeptidases"/>
    <property type="match status" value="1"/>
</dbReference>
<dbReference type="Gene3D" id="3.40.630.40">
    <property type="entry name" value="Zn-dependent exopeptidases"/>
    <property type="match status" value="1"/>
</dbReference>